<dbReference type="Proteomes" id="UP000325315">
    <property type="component" value="Unassembled WGS sequence"/>
</dbReference>
<sequence>MVSFHLRCRLTGHQFQVQLGQLHFHWFMGWEQYYHLKLRTSKKDWQHNVKVNFTKRRPSSVEKDIVIIVENGCQMLWRKLSYEELLFLLK</sequence>
<reference evidence="2" key="1">
    <citation type="journal article" date="2019" name="Plant Biotechnol. J.">
        <title>Genome sequencing of the Australian wild diploid species Gossypium australe highlights disease resistance and delayed gland morphogenesis.</title>
        <authorList>
            <person name="Cai Y."/>
            <person name="Cai X."/>
            <person name="Wang Q."/>
            <person name="Wang P."/>
            <person name="Zhang Y."/>
            <person name="Cai C."/>
            <person name="Xu Y."/>
            <person name="Wang K."/>
            <person name="Zhou Z."/>
            <person name="Wang C."/>
            <person name="Geng S."/>
            <person name="Li B."/>
            <person name="Dong Q."/>
            <person name="Hou Y."/>
            <person name="Wang H."/>
            <person name="Ai P."/>
            <person name="Liu Z."/>
            <person name="Yi F."/>
            <person name="Sun M."/>
            <person name="An G."/>
            <person name="Cheng J."/>
            <person name="Zhang Y."/>
            <person name="Shi Q."/>
            <person name="Xie Y."/>
            <person name="Shi X."/>
            <person name="Chang Y."/>
            <person name="Huang F."/>
            <person name="Chen Y."/>
            <person name="Hong S."/>
            <person name="Mi L."/>
            <person name="Sun Q."/>
            <person name="Zhang L."/>
            <person name="Zhou B."/>
            <person name="Peng R."/>
            <person name="Zhang X."/>
            <person name="Liu F."/>
        </authorList>
    </citation>
    <scope>NUCLEOTIDE SEQUENCE [LARGE SCALE GENOMIC DNA]</scope>
    <source>
        <strain evidence="2">cv. PA1801</strain>
    </source>
</reference>
<accession>A0A5B6WZR6</accession>
<proteinExistence type="predicted"/>
<keyword evidence="2" id="KW-1185">Reference proteome</keyword>
<name>A0A5B6WZR6_9ROSI</name>
<dbReference type="EMBL" id="SMMG02000001">
    <property type="protein sequence ID" value="KAA3487410.1"/>
    <property type="molecule type" value="Genomic_DNA"/>
</dbReference>
<comment type="caution">
    <text evidence="1">The sequence shown here is derived from an EMBL/GenBank/DDBJ whole genome shotgun (WGS) entry which is preliminary data.</text>
</comment>
<organism evidence="1 2">
    <name type="scientific">Gossypium australe</name>
    <dbReference type="NCBI Taxonomy" id="47621"/>
    <lineage>
        <taxon>Eukaryota</taxon>
        <taxon>Viridiplantae</taxon>
        <taxon>Streptophyta</taxon>
        <taxon>Embryophyta</taxon>
        <taxon>Tracheophyta</taxon>
        <taxon>Spermatophyta</taxon>
        <taxon>Magnoliopsida</taxon>
        <taxon>eudicotyledons</taxon>
        <taxon>Gunneridae</taxon>
        <taxon>Pentapetalae</taxon>
        <taxon>rosids</taxon>
        <taxon>malvids</taxon>
        <taxon>Malvales</taxon>
        <taxon>Malvaceae</taxon>
        <taxon>Malvoideae</taxon>
        <taxon>Gossypium</taxon>
    </lineage>
</organism>
<evidence type="ECO:0000313" key="1">
    <source>
        <dbReference type="EMBL" id="KAA3487410.1"/>
    </source>
</evidence>
<dbReference type="AlphaFoldDB" id="A0A5B6WZR6"/>
<protein>
    <submittedName>
        <fullName evidence="1">Uncharacterized protein</fullName>
    </submittedName>
</protein>
<gene>
    <name evidence="1" type="ORF">EPI10_031238</name>
</gene>
<evidence type="ECO:0000313" key="2">
    <source>
        <dbReference type="Proteomes" id="UP000325315"/>
    </source>
</evidence>